<keyword evidence="3" id="KW-0731">Sigma factor</keyword>
<dbReference type="NCBIfam" id="TIGR02937">
    <property type="entry name" value="sigma70-ECF"/>
    <property type="match status" value="1"/>
</dbReference>
<evidence type="ECO:0000259" key="7">
    <source>
        <dbReference type="Pfam" id="PF08281"/>
    </source>
</evidence>
<dbReference type="PANTHER" id="PTHR43133:SF8">
    <property type="entry name" value="RNA POLYMERASE SIGMA FACTOR HI_1459-RELATED"/>
    <property type="match status" value="1"/>
</dbReference>
<evidence type="ECO:0000259" key="6">
    <source>
        <dbReference type="Pfam" id="PF04542"/>
    </source>
</evidence>
<dbReference type="Gene3D" id="1.10.10.10">
    <property type="entry name" value="Winged helix-like DNA-binding domain superfamily/Winged helix DNA-binding domain"/>
    <property type="match status" value="1"/>
</dbReference>
<name>A0ABR7XCQ3_9SPHI</name>
<dbReference type="EMBL" id="JACWMW010000007">
    <property type="protein sequence ID" value="MBD1387617.1"/>
    <property type="molecule type" value="Genomic_DNA"/>
</dbReference>
<keyword evidence="5" id="KW-0804">Transcription</keyword>
<proteinExistence type="inferred from homology"/>
<dbReference type="SUPFAM" id="SSF88946">
    <property type="entry name" value="Sigma2 domain of RNA polymerase sigma factors"/>
    <property type="match status" value="1"/>
</dbReference>
<dbReference type="InterPro" id="IPR014284">
    <property type="entry name" value="RNA_pol_sigma-70_dom"/>
</dbReference>
<dbReference type="InterPro" id="IPR013249">
    <property type="entry name" value="RNA_pol_sigma70_r4_t2"/>
</dbReference>
<dbReference type="Pfam" id="PF08281">
    <property type="entry name" value="Sigma70_r4_2"/>
    <property type="match status" value="1"/>
</dbReference>
<gene>
    <name evidence="8" type="ORF">IDJ75_20195</name>
</gene>
<dbReference type="Pfam" id="PF04542">
    <property type="entry name" value="Sigma70_r2"/>
    <property type="match status" value="1"/>
</dbReference>
<evidence type="ECO:0000256" key="3">
    <source>
        <dbReference type="ARBA" id="ARBA00023082"/>
    </source>
</evidence>
<evidence type="ECO:0000256" key="1">
    <source>
        <dbReference type="ARBA" id="ARBA00010641"/>
    </source>
</evidence>
<evidence type="ECO:0000256" key="2">
    <source>
        <dbReference type="ARBA" id="ARBA00023015"/>
    </source>
</evidence>
<dbReference type="InterPro" id="IPR013324">
    <property type="entry name" value="RNA_pol_sigma_r3/r4-like"/>
</dbReference>
<evidence type="ECO:0000256" key="5">
    <source>
        <dbReference type="ARBA" id="ARBA00023163"/>
    </source>
</evidence>
<dbReference type="InterPro" id="IPR036388">
    <property type="entry name" value="WH-like_DNA-bd_sf"/>
</dbReference>
<sequence>MENLHYKQFLSCRPKLYRFALSLTKDVNDADDLFQETLLKLWELRSEWSEWKNFEAYAMRMQRNAFLNNVKKSKQPHLQLDEISDHPFENATDINMRLADLRLQFYSLTSQLPAMQRDILYLREIEEMEYREIGEILNITEAQVKVYLYRGRQYIKSKMNGTR</sequence>
<comment type="similarity">
    <text evidence="1">Belongs to the sigma-70 factor family. ECF subfamily.</text>
</comment>
<dbReference type="RefSeq" id="WP_191177463.1">
    <property type="nucleotide sequence ID" value="NZ_JACWMW010000007.1"/>
</dbReference>
<feature type="domain" description="RNA polymerase sigma factor 70 region 4 type 2" evidence="7">
    <location>
        <begin position="103"/>
        <end position="153"/>
    </location>
</feature>
<dbReference type="PANTHER" id="PTHR43133">
    <property type="entry name" value="RNA POLYMERASE ECF-TYPE SIGMA FACTO"/>
    <property type="match status" value="1"/>
</dbReference>
<dbReference type="Gene3D" id="1.10.1740.10">
    <property type="match status" value="1"/>
</dbReference>
<dbReference type="InterPro" id="IPR039425">
    <property type="entry name" value="RNA_pol_sigma-70-like"/>
</dbReference>
<comment type="caution">
    <text evidence="8">The sequence shown here is derived from an EMBL/GenBank/DDBJ whole genome shotgun (WGS) entry which is preliminary data.</text>
</comment>
<dbReference type="SUPFAM" id="SSF88659">
    <property type="entry name" value="Sigma3 and sigma4 domains of RNA polymerase sigma factors"/>
    <property type="match status" value="1"/>
</dbReference>
<evidence type="ECO:0000313" key="8">
    <source>
        <dbReference type="EMBL" id="MBD1387617.1"/>
    </source>
</evidence>
<keyword evidence="4" id="KW-0238">DNA-binding</keyword>
<feature type="domain" description="RNA polymerase sigma-70 region 2" evidence="6">
    <location>
        <begin position="11"/>
        <end position="74"/>
    </location>
</feature>
<evidence type="ECO:0000313" key="9">
    <source>
        <dbReference type="Proteomes" id="UP000618754"/>
    </source>
</evidence>
<accession>A0ABR7XCQ3</accession>
<evidence type="ECO:0000256" key="4">
    <source>
        <dbReference type="ARBA" id="ARBA00023125"/>
    </source>
</evidence>
<keyword evidence="2" id="KW-0805">Transcription regulation</keyword>
<dbReference type="InterPro" id="IPR013325">
    <property type="entry name" value="RNA_pol_sigma_r2"/>
</dbReference>
<protein>
    <submittedName>
        <fullName evidence="8">RNA polymerase sigma factor</fullName>
    </submittedName>
</protein>
<dbReference type="InterPro" id="IPR007627">
    <property type="entry name" value="RNA_pol_sigma70_r2"/>
</dbReference>
<reference evidence="8 9" key="1">
    <citation type="submission" date="2020-09" db="EMBL/GenBank/DDBJ databases">
        <title>Novel species of Mucilaginibacter isolated from a glacier on the Tibetan Plateau.</title>
        <authorList>
            <person name="Liu Q."/>
            <person name="Xin Y.-H."/>
        </authorList>
    </citation>
    <scope>NUCLEOTIDE SEQUENCE [LARGE SCALE GENOMIC DNA]</scope>
    <source>
        <strain evidence="8 9">CGMCC 1.13878</strain>
    </source>
</reference>
<dbReference type="CDD" id="cd06171">
    <property type="entry name" value="Sigma70_r4"/>
    <property type="match status" value="1"/>
</dbReference>
<organism evidence="8 9">
    <name type="scientific">Mucilaginibacter rigui</name>
    <dbReference type="NCBI Taxonomy" id="534635"/>
    <lineage>
        <taxon>Bacteria</taxon>
        <taxon>Pseudomonadati</taxon>
        <taxon>Bacteroidota</taxon>
        <taxon>Sphingobacteriia</taxon>
        <taxon>Sphingobacteriales</taxon>
        <taxon>Sphingobacteriaceae</taxon>
        <taxon>Mucilaginibacter</taxon>
    </lineage>
</organism>
<dbReference type="Proteomes" id="UP000618754">
    <property type="component" value="Unassembled WGS sequence"/>
</dbReference>
<keyword evidence="9" id="KW-1185">Reference proteome</keyword>